<dbReference type="PROSITE" id="PS51257">
    <property type="entry name" value="PROKAR_LIPOPROTEIN"/>
    <property type="match status" value="1"/>
</dbReference>
<proteinExistence type="predicted"/>
<gene>
    <name evidence="1" type="ORF">SAMN05443639_11655</name>
</gene>
<dbReference type="AlphaFoldDB" id="A0A1I0KZX3"/>
<name>A0A1I0KZX3_9BACT</name>
<keyword evidence="2" id="KW-1185">Reference proteome</keyword>
<protein>
    <recommendedName>
        <fullName evidence="3">Lipoprotein</fullName>
    </recommendedName>
</protein>
<sequence>MRWLRTGTGALALMVLTGCPSEFGKEGRVSKAVRRDSLEIVRKYCSEKDYKTFCEGGREHTPECIDKCGQ</sequence>
<dbReference type="EMBL" id="FOIJ01000016">
    <property type="protein sequence ID" value="SEU31543.1"/>
    <property type="molecule type" value="Genomic_DNA"/>
</dbReference>
<accession>A0A1I0KZX3</accession>
<evidence type="ECO:0000313" key="1">
    <source>
        <dbReference type="EMBL" id="SEU31543.1"/>
    </source>
</evidence>
<organism evidence="1 2">
    <name type="scientific">Stigmatella erecta</name>
    <dbReference type="NCBI Taxonomy" id="83460"/>
    <lineage>
        <taxon>Bacteria</taxon>
        <taxon>Pseudomonadati</taxon>
        <taxon>Myxococcota</taxon>
        <taxon>Myxococcia</taxon>
        <taxon>Myxococcales</taxon>
        <taxon>Cystobacterineae</taxon>
        <taxon>Archangiaceae</taxon>
        <taxon>Stigmatella</taxon>
    </lineage>
</organism>
<reference evidence="2" key="1">
    <citation type="submission" date="2016-10" db="EMBL/GenBank/DDBJ databases">
        <authorList>
            <person name="Varghese N."/>
            <person name="Submissions S."/>
        </authorList>
    </citation>
    <scope>NUCLEOTIDE SEQUENCE [LARGE SCALE GENOMIC DNA]</scope>
    <source>
        <strain evidence="2">DSM 16858</strain>
    </source>
</reference>
<evidence type="ECO:0008006" key="3">
    <source>
        <dbReference type="Google" id="ProtNLM"/>
    </source>
</evidence>
<dbReference type="Proteomes" id="UP000199181">
    <property type="component" value="Unassembled WGS sequence"/>
</dbReference>
<evidence type="ECO:0000313" key="2">
    <source>
        <dbReference type="Proteomes" id="UP000199181"/>
    </source>
</evidence>